<dbReference type="PANTHER" id="PTHR42718">
    <property type="entry name" value="MAJOR FACILITATOR SUPERFAMILY MULTIDRUG TRANSPORTER MFSC"/>
    <property type="match status" value="1"/>
</dbReference>
<evidence type="ECO:0000313" key="8">
    <source>
        <dbReference type="EMBL" id="KAB8188040.1"/>
    </source>
</evidence>
<protein>
    <submittedName>
        <fullName evidence="8">MFS transporter</fullName>
    </submittedName>
</protein>
<evidence type="ECO:0000256" key="6">
    <source>
        <dbReference type="SAM" id="Phobius"/>
    </source>
</evidence>
<comment type="subcellular location">
    <subcellularLocation>
        <location evidence="1">Cell membrane</location>
        <topology evidence="1">Multi-pass membrane protein</topology>
    </subcellularLocation>
</comment>
<dbReference type="InterPro" id="IPR036259">
    <property type="entry name" value="MFS_trans_sf"/>
</dbReference>
<name>A0A5N6C6K7_9ACTN</name>
<dbReference type="Gene3D" id="1.20.1250.20">
    <property type="entry name" value="MFS general substrate transporter like domains"/>
    <property type="match status" value="2"/>
</dbReference>
<feature type="transmembrane region" description="Helical" evidence="6">
    <location>
        <begin position="228"/>
        <end position="250"/>
    </location>
</feature>
<keyword evidence="9" id="KW-1185">Reference proteome</keyword>
<dbReference type="SUPFAM" id="SSF103473">
    <property type="entry name" value="MFS general substrate transporter"/>
    <property type="match status" value="1"/>
</dbReference>
<proteinExistence type="predicted"/>
<organism evidence="8 9">
    <name type="scientific">Microbispora catharanthi</name>
    <dbReference type="NCBI Taxonomy" id="1712871"/>
    <lineage>
        <taxon>Bacteria</taxon>
        <taxon>Bacillati</taxon>
        <taxon>Actinomycetota</taxon>
        <taxon>Actinomycetes</taxon>
        <taxon>Streptosporangiales</taxon>
        <taxon>Streptosporangiaceae</taxon>
        <taxon>Microbispora</taxon>
    </lineage>
</organism>
<evidence type="ECO:0000259" key="7">
    <source>
        <dbReference type="PROSITE" id="PS50850"/>
    </source>
</evidence>
<feature type="transmembrane region" description="Helical" evidence="6">
    <location>
        <begin position="170"/>
        <end position="188"/>
    </location>
</feature>
<sequence>MCHNRLEGAQLPQFHAAPNGPGAFGYSERRLRLGRWSPTPARRHSDPQVVYLLEILVTSTVSAAPPAAPARARALAGIALGYFMVLLDTTVLSVAEPDLARSFGGAGVAGLQWTVTGYTLVFGAALLTAGSVADRYGAHRVFRVAVAAFGLVSLLSAFAPSLWALVGLRALLGLAAAGCVPASMAMIARLYPVPAERARAVAVWAATSGAALVAGPVAGGALTDLAGWRAIFLINAPLAAVTLALTAGAAVRCPRGDRRIDWAAQILACAAVALLTDTLIALGAHSLVHAAWSAGATAVAVYAFAVRERRGHAPVLAPAVLRTPGVPGALLAGAAVNFAMSGVLFVLPLLFQQALGLTPGQIGAALLPMTLPFAVNPLLTGRIVARSGPRPPVLTGLGLLAAGGVAFGAAVWAGASYPFLLAGLVATGFGVSFALPALATLVVTAAPEGAAGVAGGLLNAARQCGATIGVAVTGAFVTVGVPDQGYRGAAYALVVPAVVCAAAAVAIARPTRRPAG</sequence>
<dbReference type="GO" id="GO:0022857">
    <property type="term" value="F:transmembrane transporter activity"/>
    <property type="evidence" value="ECO:0007669"/>
    <property type="project" value="InterPro"/>
</dbReference>
<feature type="transmembrane region" description="Helical" evidence="6">
    <location>
        <begin position="262"/>
        <end position="284"/>
    </location>
</feature>
<feature type="transmembrane region" description="Helical" evidence="6">
    <location>
        <begin position="200"/>
        <end position="222"/>
    </location>
</feature>
<keyword evidence="3 6" id="KW-0812">Transmembrane</keyword>
<feature type="transmembrane region" description="Helical" evidence="6">
    <location>
        <begin position="362"/>
        <end position="381"/>
    </location>
</feature>
<feature type="transmembrane region" description="Helical" evidence="6">
    <location>
        <begin position="464"/>
        <end position="482"/>
    </location>
</feature>
<feature type="transmembrane region" description="Helical" evidence="6">
    <location>
        <begin position="393"/>
        <end position="413"/>
    </location>
</feature>
<dbReference type="InterPro" id="IPR011701">
    <property type="entry name" value="MFS"/>
</dbReference>
<evidence type="ECO:0000256" key="1">
    <source>
        <dbReference type="ARBA" id="ARBA00004651"/>
    </source>
</evidence>
<evidence type="ECO:0000256" key="3">
    <source>
        <dbReference type="ARBA" id="ARBA00022692"/>
    </source>
</evidence>
<evidence type="ECO:0000256" key="2">
    <source>
        <dbReference type="ARBA" id="ARBA00022448"/>
    </source>
</evidence>
<keyword evidence="4 6" id="KW-1133">Transmembrane helix</keyword>
<dbReference type="InterPro" id="IPR020846">
    <property type="entry name" value="MFS_dom"/>
</dbReference>
<feature type="transmembrane region" description="Helical" evidence="6">
    <location>
        <begin position="115"/>
        <end position="132"/>
    </location>
</feature>
<evidence type="ECO:0000256" key="5">
    <source>
        <dbReference type="ARBA" id="ARBA00023136"/>
    </source>
</evidence>
<keyword evidence="2" id="KW-0813">Transport</keyword>
<feature type="transmembrane region" description="Helical" evidence="6">
    <location>
        <begin position="144"/>
        <end position="164"/>
    </location>
</feature>
<evidence type="ECO:0000313" key="9">
    <source>
        <dbReference type="Proteomes" id="UP000313066"/>
    </source>
</evidence>
<dbReference type="CDD" id="cd17321">
    <property type="entry name" value="MFS_MMR_MDR_like"/>
    <property type="match status" value="1"/>
</dbReference>
<feature type="transmembrane region" description="Helical" evidence="6">
    <location>
        <begin position="290"/>
        <end position="307"/>
    </location>
</feature>
<keyword evidence="5 6" id="KW-0472">Membrane</keyword>
<evidence type="ECO:0000256" key="4">
    <source>
        <dbReference type="ARBA" id="ARBA00022989"/>
    </source>
</evidence>
<feature type="domain" description="Major facilitator superfamily (MFS) profile" evidence="7">
    <location>
        <begin position="74"/>
        <end position="513"/>
    </location>
</feature>
<gene>
    <name evidence="8" type="ORF">FH610_002655</name>
</gene>
<feature type="transmembrane region" description="Helical" evidence="6">
    <location>
        <begin position="419"/>
        <end position="443"/>
    </location>
</feature>
<dbReference type="PANTHER" id="PTHR42718:SF9">
    <property type="entry name" value="MAJOR FACILITATOR SUPERFAMILY MULTIDRUG TRANSPORTER MFSC"/>
    <property type="match status" value="1"/>
</dbReference>
<reference evidence="8 9" key="1">
    <citation type="submission" date="2019-10" db="EMBL/GenBank/DDBJ databases">
        <title>Nonomuraea sp. nov., isolated from Phyllanthus amarus.</title>
        <authorList>
            <person name="Klykleung N."/>
            <person name="Tanasupawat S."/>
        </authorList>
    </citation>
    <scope>NUCLEOTIDE SEQUENCE [LARGE SCALE GENOMIC DNA]</scope>
    <source>
        <strain evidence="8 9">CR1-09</strain>
    </source>
</reference>
<dbReference type="AlphaFoldDB" id="A0A5N6C6K7"/>
<dbReference type="Pfam" id="PF07690">
    <property type="entry name" value="MFS_1"/>
    <property type="match status" value="2"/>
</dbReference>
<dbReference type="PROSITE" id="PS50850">
    <property type="entry name" value="MFS"/>
    <property type="match status" value="1"/>
</dbReference>
<dbReference type="GO" id="GO:0005886">
    <property type="term" value="C:plasma membrane"/>
    <property type="evidence" value="ECO:0007669"/>
    <property type="project" value="UniProtKB-SubCell"/>
</dbReference>
<feature type="transmembrane region" description="Helical" evidence="6">
    <location>
        <begin position="75"/>
        <end position="95"/>
    </location>
</feature>
<dbReference type="EMBL" id="VDMA02000001">
    <property type="protein sequence ID" value="KAB8188040.1"/>
    <property type="molecule type" value="Genomic_DNA"/>
</dbReference>
<feature type="transmembrane region" description="Helical" evidence="6">
    <location>
        <begin position="328"/>
        <end position="350"/>
    </location>
</feature>
<dbReference type="Proteomes" id="UP000313066">
    <property type="component" value="Unassembled WGS sequence"/>
</dbReference>
<accession>A0A5N6C6K7</accession>
<comment type="caution">
    <text evidence="8">The sequence shown here is derived from an EMBL/GenBank/DDBJ whole genome shotgun (WGS) entry which is preliminary data.</text>
</comment>
<feature type="transmembrane region" description="Helical" evidence="6">
    <location>
        <begin position="488"/>
        <end position="508"/>
    </location>
</feature>